<sequence length="114" mass="12171">MGVTVTQSAPGESSIDKMIIKLLKNGLESKGAIEAKFSSITQFHLPTSSSTSQGNSNDPSFAASIITPQLVTKLEGPSDSNQQQVEDNDDDEEEESKLTIEESFQPPDTVSPEG</sequence>
<dbReference type="Proteomes" id="UP000278807">
    <property type="component" value="Unassembled WGS sequence"/>
</dbReference>
<organism evidence="4">
    <name type="scientific">Rodentolepis nana</name>
    <name type="common">Dwarf tapeworm</name>
    <name type="synonym">Hymenolepis nana</name>
    <dbReference type="NCBI Taxonomy" id="102285"/>
    <lineage>
        <taxon>Eukaryota</taxon>
        <taxon>Metazoa</taxon>
        <taxon>Spiralia</taxon>
        <taxon>Lophotrochozoa</taxon>
        <taxon>Platyhelminthes</taxon>
        <taxon>Cestoda</taxon>
        <taxon>Eucestoda</taxon>
        <taxon>Cyclophyllidea</taxon>
        <taxon>Hymenolepididae</taxon>
        <taxon>Rodentolepis</taxon>
    </lineage>
</organism>
<keyword evidence="3" id="KW-1185">Reference proteome</keyword>
<evidence type="ECO:0000313" key="4">
    <source>
        <dbReference type="WBParaSite" id="HNAJ_0000859001-mRNA-1"/>
    </source>
</evidence>
<name>A0A0R3TMN7_RODNA</name>
<dbReference type="WBParaSite" id="HNAJ_0000859001-mRNA-1">
    <property type="protein sequence ID" value="HNAJ_0000859001-mRNA-1"/>
    <property type="gene ID" value="HNAJ_0000859001"/>
</dbReference>
<feature type="region of interest" description="Disordered" evidence="1">
    <location>
        <begin position="45"/>
        <end position="64"/>
    </location>
</feature>
<evidence type="ECO:0000313" key="2">
    <source>
        <dbReference type="EMBL" id="VDO04598.1"/>
    </source>
</evidence>
<feature type="compositionally biased region" description="Polar residues" evidence="1">
    <location>
        <begin position="45"/>
        <end position="59"/>
    </location>
</feature>
<evidence type="ECO:0000256" key="1">
    <source>
        <dbReference type="SAM" id="MobiDB-lite"/>
    </source>
</evidence>
<gene>
    <name evidence="2" type="ORF">HNAJ_LOCUS8586</name>
</gene>
<dbReference type="AlphaFoldDB" id="A0A0R3TMN7"/>
<protein>
    <submittedName>
        <fullName evidence="2 4">Uncharacterized protein</fullName>
    </submittedName>
</protein>
<evidence type="ECO:0000313" key="3">
    <source>
        <dbReference type="Proteomes" id="UP000278807"/>
    </source>
</evidence>
<feature type="compositionally biased region" description="Acidic residues" evidence="1">
    <location>
        <begin position="86"/>
        <end position="95"/>
    </location>
</feature>
<dbReference type="EMBL" id="UZAE01012330">
    <property type="protein sequence ID" value="VDO04598.1"/>
    <property type="molecule type" value="Genomic_DNA"/>
</dbReference>
<feature type="region of interest" description="Disordered" evidence="1">
    <location>
        <begin position="73"/>
        <end position="114"/>
    </location>
</feature>
<reference evidence="4" key="1">
    <citation type="submission" date="2017-02" db="UniProtKB">
        <authorList>
            <consortium name="WormBaseParasite"/>
        </authorList>
    </citation>
    <scope>IDENTIFICATION</scope>
</reference>
<reference evidence="2 3" key="2">
    <citation type="submission" date="2018-11" db="EMBL/GenBank/DDBJ databases">
        <authorList>
            <consortium name="Pathogen Informatics"/>
        </authorList>
    </citation>
    <scope>NUCLEOTIDE SEQUENCE [LARGE SCALE GENOMIC DNA]</scope>
</reference>
<accession>A0A0R3TMN7</accession>
<proteinExistence type="predicted"/>